<dbReference type="Pfam" id="PF01297">
    <property type="entry name" value="ZnuA"/>
    <property type="match status" value="1"/>
</dbReference>
<reference evidence="9" key="1">
    <citation type="submission" date="2019-12" db="EMBL/GenBank/DDBJ databases">
        <authorList>
            <person name="Awala S.I."/>
            <person name="Rhee S.K."/>
        </authorList>
    </citation>
    <scope>NUCLEOTIDE SEQUENCE [LARGE SCALE GENOMIC DNA]</scope>
    <source>
        <strain evidence="9">IM1</strain>
    </source>
</reference>
<evidence type="ECO:0000256" key="6">
    <source>
        <dbReference type="RuleBase" id="RU003512"/>
    </source>
</evidence>
<gene>
    <name evidence="8" type="ORF">GNH96_06490</name>
</gene>
<dbReference type="AlphaFoldDB" id="A0A858Q716"/>
<evidence type="ECO:0000313" key="8">
    <source>
        <dbReference type="EMBL" id="QJD29648.1"/>
    </source>
</evidence>
<dbReference type="SUPFAM" id="SSF53807">
    <property type="entry name" value="Helical backbone' metal receptor"/>
    <property type="match status" value="1"/>
</dbReference>
<evidence type="ECO:0000256" key="1">
    <source>
        <dbReference type="ARBA" id="ARBA00011028"/>
    </source>
</evidence>
<evidence type="ECO:0000256" key="2">
    <source>
        <dbReference type="ARBA" id="ARBA00015915"/>
    </source>
</evidence>
<name>A0A858Q716_9GAMM</name>
<feature type="chain" id="PRO_5032666933" description="High-affinity zinc uptake system protein ZnuA" evidence="7">
    <location>
        <begin position="25"/>
        <end position="301"/>
    </location>
</feature>
<evidence type="ECO:0000256" key="4">
    <source>
        <dbReference type="ARBA" id="ARBA00022729"/>
    </source>
</evidence>
<keyword evidence="9" id="KW-1185">Reference proteome</keyword>
<organism evidence="8 9">
    <name type="scientific">Methylococcus geothermalis</name>
    <dbReference type="NCBI Taxonomy" id="2681310"/>
    <lineage>
        <taxon>Bacteria</taxon>
        <taxon>Pseudomonadati</taxon>
        <taxon>Pseudomonadota</taxon>
        <taxon>Gammaproteobacteria</taxon>
        <taxon>Methylococcales</taxon>
        <taxon>Methylococcaceae</taxon>
        <taxon>Methylococcus</taxon>
    </lineage>
</organism>
<dbReference type="InterPro" id="IPR006128">
    <property type="entry name" value="Lipoprotein_PsaA-like"/>
</dbReference>
<dbReference type="RefSeq" id="WP_169602933.1">
    <property type="nucleotide sequence ID" value="NZ_CP046565.1"/>
</dbReference>
<keyword evidence="3 6" id="KW-0813">Transport</keyword>
<dbReference type="GO" id="GO:0006829">
    <property type="term" value="P:zinc ion transport"/>
    <property type="evidence" value="ECO:0007669"/>
    <property type="project" value="UniProtKB-KW"/>
</dbReference>
<feature type="signal peptide" evidence="7">
    <location>
        <begin position="1"/>
        <end position="24"/>
    </location>
</feature>
<dbReference type="InterPro" id="IPR006127">
    <property type="entry name" value="ZnuA-like"/>
</dbReference>
<keyword evidence="5" id="KW-0406">Ion transport</keyword>
<evidence type="ECO:0000256" key="7">
    <source>
        <dbReference type="SAM" id="SignalP"/>
    </source>
</evidence>
<dbReference type="GO" id="GO:0046872">
    <property type="term" value="F:metal ion binding"/>
    <property type="evidence" value="ECO:0007669"/>
    <property type="project" value="InterPro"/>
</dbReference>
<comment type="similarity">
    <text evidence="1 6">Belongs to the bacterial solute-binding protein 9 family.</text>
</comment>
<keyword evidence="4 7" id="KW-0732">Signal</keyword>
<accession>A0A858Q716</accession>
<evidence type="ECO:0000256" key="3">
    <source>
        <dbReference type="ARBA" id="ARBA00022448"/>
    </source>
</evidence>
<dbReference type="GO" id="GO:0007155">
    <property type="term" value="P:cell adhesion"/>
    <property type="evidence" value="ECO:0007669"/>
    <property type="project" value="InterPro"/>
</dbReference>
<dbReference type="InterPro" id="IPR050492">
    <property type="entry name" value="Bact_metal-bind_prot9"/>
</dbReference>
<evidence type="ECO:0000313" key="9">
    <source>
        <dbReference type="Proteomes" id="UP000503004"/>
    </source>
</evidence>
<dbReference type="PANTHER" id="PTHR42953:SF3">
    <property type="entry name" value="HIGH-AFFINITY ZINC UPTAKE SYSTEM PROTEIN ZNUA"/>
    <property type="match status" value="1"/>
</dbReference>
<dbReference type="PRINTS" id="PR00690">
    <property type="entry name" value="ADHESNFAMILY"/>
</dbReference>
<protein>
    <recommendedName>
        <fullName evidence="2">High-affinity zinc uptake system protein ZnuA</fullName>
    </recommendedName>
</protein>
<keyword evidence="5" id="KW-0864">Zinc transport</keyword>
<keyword evidence="5" id="KW-0862">Zinc</keyword>
<proteinExistence type="inferred from homology"/>
<dbReference type="PANTHER" id="PTHR42953">
    <property type="entry name" value="HIGH-AFFINITY ZINC UPTAKE SYSTEM PROTEIN ZNUA-RELATED"/>
    <property type="match status" value="1"/>
</dbReference>
<dbReference type="Gene3D" id="3.40.50.1980">
    <property type="entry name" value="Nitrogenase molybdenum iron protein domain"/>
    <property type="match status" value="2"/>
</dbReference>
<evidence type="ECO:0000256" key="5">
    <source>
        <dbReference type="ARBA" id="ARBA00022906"/>
    </source>
</evidence>
<dbReference type="Proteomes" id="UP000503004">
    <property type="component" value="Chromosome"/>
</dbReference>
<dbReference type="KEGG" id="metu:GNH96_06490"/>
<sequence>MPTFRILSLVIALVAAASAGGASAIGEHKLEIVASNYPLAYFAERLAGPWATVILPAPADVDPAYWRPDAKAVGAMQKADLILLNGADYEKWRAHVALPRLKTVDTSAGFRDRFIRIENAVVHSHGPAGQHSHEGIAYTTWLDFDQAAQQAEAVAKALIAKRPELKTAVLDALRSLQADLSGLDGEIKRIAAVKPNLPLMASHPVYQYLARRYGLNLKSVHWEPGEMPPEKEWTELDKTLAGHPAKTMLWEARPAAAIADKLGAKGVASAVFDPCANRPEAGDFLVIMKQNVENLRTSFQR</sequence>
<dbReference type="EMBL" id="CP046565">
    <property type="protein sequence ID" value="QJD29648.1"/>
    <property type="molecule type" value="Genomic_DNA"/>
</dbReference>